<dbReference type="OrthoDB" id="2361608at2759"/>
<reference evidence="2" key="1">
    <citation type="submission" date="2020-12" db="EMBL/GenBank/DDBJ databases">
        <title>Metabolic potential, ecology and presence of endohyphal bacteria is reflected in genomic diversity of Mucoromycotina.</title>
        <authorList>
            <person name="Muszewska A."/>
            <person name="Okrasinska A."/>
            <person name="Steczkiewicz K."/>
            <person name="Drgas O."/>
            <person name="Orlowska M."/>
            <person name="Perlinska-Lenart U."/>
            <person name="Aleksandrzak-Piekarczyk T."/>
            <person name="Szatraj K."/>
            <person name="Zielenkiewicz U."/>
            <person name="Pilsyk S."/>
            <person name="Malc E."/>
            <person name="Mieczkowski P."/>
            <person name="Kruszewska J.S."/>
            <person name="Biernat P."/>
            <person name="Pawlowska J."/>
        </authorList>
    </citation>
    <scope>NUCLEOTIDE SEQUENCE</scope>
    <source>
        <strain evidence="2">WA0000051536</strain>
    </source>
</reference>
<accession>A0A8H7Q7P9</accession>
<evidence type="ECO:0000313" key="2">
    <source>
        <dbReference type="EMBL" id="KAG2187383.1"/>
    </source>
</evidence>
<dbReference type="AlphaFoldDB" id="A0A8H7Q7P9"/>
<proteinExistence type="predicted"/>
<evidence type="ECO:0000256" key="1">
    <source>
        <dbReference type="SAM" id="MobiDB-lite"/>
    </source>
</evidence>
<feature type="compositionally biased region" description="Acidic residues" evidence="1">
    <location>
        <begin position="49"/>
        <end position="65"/>
    </location>
</feature>
<name>A0A8H7Q7P9_9FUNG</name>
<dbReference type="Proteomes" id="UP000612746">
    <property type="component" value="Unassembled WGS sequence"/>
</dbReference>
<evidence type="ECO:0008006" key="4">
    <source>
        <dbReference type="Google" id="ProtNLM"/>
    </source>
</evidence>
<dbReference type="EMBL" id="JAEPRA010000003">
    <property type="protein sequence ID" value="KAG2187383.1"/>
    <property type="molecule type" value="Genomic_DNA"/>
</dbReference>
<evidence type="ECO:0000313" key="3">
    <source>
        <dbReference type="Proteomes" id="UP000612746"/>
    </source>
</evidence>
<feature type="region of interest" description="Disordered" evidence="1">
    <location>
        <begin position="1"/>
        <end position="92"/>
    </location>
</feature>
<comment type="caution">
    <text evidence="2">The sequence shown here is derived from an EMBL/GenBank/DDBJ whole genome shotgun (WGS) entry which is preliminary data.</text>
</comment>
<keyword evidence="3" id="KW-1185">Reference proteome</keyword>
<protein>
    <recommendedName>
        <fullName evidence="4">Hyaluronan/mRNA-binding protein domain-containing protein</fullName>
    </recommendedName>
</protein>
<sequence>MTRSKQNLYPLPVEESRHYQRNGFRDARGPTKKSGRGRGNWGDWKTEGLDNELEMEVGSSDELEQQESHSSAMAPKVQIVDESNFEEMKGQQ</sequence>
<gene>
    <name evidence="2" type="ORF">INT44_005069</name>
</gene>
<organism evidence="2 3">
    <name type="scientific">Umbelopsis vinacea</name>
    <dbReference type="NCBI Taxonomy" id="44442"/>
    <lineage>
        <taxon>Eukaryota</taxon>
        <taxon>Fungi</taxon>
        <taxon>Fungi incertae sedis</taxon>
        <taxon>Mucoromycota</taxon>
        <taxon>Mucoromycotina</taxon>
        <taxon>Umbelopsidomycetes</taxon>
        <taxon>Umbelopsidales</taxon>
        <taxon>Umbelopsidaceae</taxon>
        <taxon>Umbelopsis</taxon>
    </lineage>
</organism>
<feature type="compositionally biased region" description="Basic and acidic residues" evidence="1">
    <location>
        <begin position="14"/>
        <end position="29"/>
    </location>
</feature>